<dbReference type="InterPro" id="IPR005644">
    <property type="entry name" value="NolW-like"/>
</dbReference>
<comment type="function">
    <text evidence="3">Component of the type III secretion system (T3SS), also called injectisome, which is used to inject bacterial effector proteins into eukaryotic host cells. Forms a ring-shaped multimeric structure with an apparent central pore in the outer membrane.</text>
</comment>
<dbReference type="Proteomes" id="UP000248090">
    <property type="component" value="Unassembled WGS sequence"/>
</dbReference>
<keyword evidence="3" id="KW-0998">Cell outer membrane</keyword>
<keyword evidence="2 3" id="KW-0732">Signal</keyword>
<feature type="signal peptide" evidence="3">
    <location>
        <begin position="1"/>
        <end position="21"/>
    </location>
</feature>
<evidence type="ECO:0000256" key="4">
    <source>
        <dbReference type="RuleBase" id="RU004004"/>
    </source>
</evidence>
<name>A0ABX5M610_9GAMM</name>
<evidence type="ECO:0000256" key="2">
    <source>
        <dbReference type="ARBA" id="ARBA00022729"/>
    </source>
</evidence>
<comment type="caution">
    <text evidence="7">The sequence shown here is derived from an EMBL/GenBank/DDBJ whole genome shotgun (WGS) entry which is preliminary data.</text>
</comment>
<evidence type="ECO:0000256" key="1">
    <source>
        <dbReference type="ARBA" id="ARBA00004442"/>
    </source>
</evidence>
<evidence type="ECO:0000313" key="7">
    <source>
        <dbReference type="EMBL" id="PXF32325.1"/>
    </source>
</evidence>
<dbReference type="InterPro" id="IPR050810">
    <property type="entry name" value="Bact_Secretion_Sys_Channel"/>
</dbReference>
<comment type="similarity">
    <text evidence="3">Belongs to the bacterial secretin family. T3SS SctC subfamily.</text>
</comment>
<feature type="domain" description="NolW-like" evidence="6">
    <location>
        <begin position="173"/>
        <end position="306"/>
    </location>
</feature>
<comment type="subunit">
    <text evidence="3">The core secretion machinery of the T3SS is composed of approximately 20 different proteins, including cytoplasmic components, a base, an export apparatus and a needle. This subunit is part of the base, which anchors the injectisome in the bacterial cell envelope. Forms a stable homooligomeric complex.</text>
</comment>
<dbReference type="EMBL" id="LAPT01000021">
    <property type="protein sequence ID" value="PXF32325.1"/>
    <property type="molecule type" value="Genomic_DNA"/>
</dbReference>
<sequence length="696" mass="76049" precursor="true">MRRITLILLLLGLLYGGSSYAAVPESWKTTAFAYDAHDTPLELALSDFARTFGVKLDMGNVSGTVDGKLRANNALEYLDRLALEHQFLWFVYNGTLYVSPQDEQTSVSLDVSEDAVSDLKDALTHVGLLDERFGWGELPDEGVVIVSGPKQYVDFVKALSKKKKKGDDKLEVMVFPLRYALADDRSIKYRGQSIVVPGVASMLSGLLEKKGGNEVPLGFNTADMTMQSSLNALDAMQEQATTRIQDSVNNRSLTQEEINQKLQNNRKKGGSKVSADIRNNAVLIQDDPEKEPMYQALIDKLDQPRSVIEIDAIILDIDRSKVAELGINWRIGSGSTEATFNASSADPFIASGSSATVLIQDFGHFFTQIRALESKGDASLIANPSILTIENQPAVIDFNDTAYITAIGERVANITPVTAGTSLQVIPRSIGEGPQRLIQLSLDIEDGSIEQSDGSTAPSVNRGTISTQAVIRAERSLVVGGFNVEQSQNQNSKIPLLGDLPGVGNLFKYKSTSHSNRERLFIITPRLVGTEVNPIKYVSDENRHEVDQALRKQKGRSSSAEHHVTRGEVEDALSAFADHYVPKGFQAAPPVAVYGPEQICHAENMLFLKDKVQWYANDRFAVVIGAVRNNSAESRRFDEASCDSRETLAVAVLPGAALKPWQQAEVMVAVRIPDPDRLQRPSLIEPVASSTPPVTP</sequence>
<reference evidence="7 8" key="1">
    <citation type="submission" date="2015-03" db="EMBL/GenBank/DDBJ databases">
        <authorList>
            <person name="Krishnan R."/>
            <person name="Midha S."/>
            <person name="Patil P.B."/>
            <person name="Rameshkumar N."/>
        </authorList>
    </citation>
    <scope>NUCLEOTIDE SEQUENCE [LARGE SCALE GENOMIC DNA]</scope>
    <source>
        <strain evidence="7 8">L1E11</strain>
    </source>
</reference>
<dbReference type="InterPro" id="IPR038591">
    <property type="entry name" value="NolW-like_sf"/>
</dbReference>
<evidence type="ECO:0000259" key="5">
    <source>
        <dbReference type="Pfam" id="PF00263"/>
    </source>
</evidence>
<protein>
    <recommendedName>
        <fullName evidence="3">Type 3 secretion system secretin</fullName>
        <shortName evidence="3">T3SS secretin</shortName>
    </recommendedName>
</protein>
<dbReference type="Pfam" id="PF03958">
    <property type="entry name" value="Secretin_N"/>
    <property type="match status" value="1"/>
</dbReference>
<dbReference type="Gene3D" id="3.30.1370.120">
    <property type="match status" value="2"/>
</dbReference>
<evidence type="ECO:0000256" key="3">
    <source>
        <dbReference type="HAMAP-Rule" id="MF_02219"/>
    </source>
</evidence>
<keyword evidence="3" id="KW-0653">Protein transport</keyword>
<dbReference type="PANTHER" id="PTHR30332:SF5">
    <property type="entry name" value="SPI-1 TYPE 3 SECRETION SYSTEM SECRETIN"/>
    <property type="match status" value="1"/>
</dbReference>
<dbReference type="RefSeq" id="WP_110186391.1">
    <property type="nucleotide sequence ID" value="NZ_CP177354.1"/>
</dbReference>
<keyword evidence="3 4" id="KW-0813">Transport</keyword>
<keyword evidence="3" id="KW-0472">Membrane</keyword>
<dbReference type="Pfam" id="PF00263">
    <property type="entry name" value="Secretin"/>
    <property type="match status" value="1"/>
</dbReference>
<evidence type="ECO:0000313" key="8">
    <source>
        <dbReference type="Proteomes" id="UP000248090"/>
    </source>
</evidence>
<proteinExistence type="inferred from homology"/>
<feature type="chain" id="PRO_5044914467" description="Type 3 secretion system secretin" evidence="3">
    <location>
        <begin position="22"/>
        <end position="696"/>
    </location>
</feature>
<evidence type="ECO:0000259" key="6">
    <source>
        <dbReference type="Pfam" id="PF03958"/>
    </source>
</evidence>
<comment type="subcellular location">
    <subcellularLocation>
        <location evidence="1 3 4">Cell outer membrane</location>
    </subcellularLocation>
</comment>
<dbReference type="HAMAP" id="MF_02219">
    <property type="entry name" value="Type_III_secretin"/>
    <property type="match status" value="1"/>
</dbReference>
<gene>
    <name evidence="3" type="primary">sctC</name>
    <name evidence="7" type="ORF">WH50_05310</name>
</gene>
<keyword evidence="3" id="KW-0811">Translocation</keyword>
<dbReference type="NCBIfam" id="TIGR02516">
    <property type="entry name" value="type_III_yscC"/>
    <property type="match status" value="1"/>
</dbReference>
<dbReference type="InterPro" id="IPR004846">
    <property type="entry name" value="T2SS/T3SS_dom"/>
</dbReference>
<dbReference type="InterPro" id="IPR003522">
    <property type="entry name" value="T3SS_OM_pore_YscC"/>
</dbReference>
<dbReference type="PANTHER" id="PTHR30332">
    <property type="entry name" value="PROBABLE GENERAL SECRETION PATHWAY PROTEIN D"/>
    <property type="match status" value="1"/>
</dbReference>
<organism evidence="7 8">
    <name type="scientific">Pokkaliibacter plantistimulans</name>
    <dbReference type="NCBI Taxonomy" id="1635171"/>
    <lineage>
        <taxon>Bacteria</taxon>
        <taxon>Pseudomonadati</taxon>
        <taxon>Pseudomonadota</taxon>
        <taxon>Gammaproteobacteria</taxon>
        <taxon>Oceanospirillales</taxon>
        <taxon>Balneatrichaceae</taxon>
        <taxon>Pokkaliibacter</taxon>
    </lineage>
</organism>
<feature type="domain" description="Type II/III secretion system secretin-like" evidence="5">
    <location>
        <begin position="371"/>
        <end position="528"/>
    </location>
</feature>
<accession>A0ABX5M610</accession>
<keyword evidence="8" id="KW-1185">Reference proteome</keyword>
<dbReference type="PRINTS" id="PR01337">
    <property type="entry name" value="TYPE3OMGPROT"/>
</dbReference>
<dbReference type="Gene3D" id="3.55.50.30">
    <property type="match status" value="1"/>
</dbReference>